<sequence length="129" mass="14545">MGQLIKLKTNVIKPSQDFLKKGTVNFILDCYKKGEMDSLPPTPIVRKHPNVPGVYVAIDGHNLLAVNEFLGIDSEVYLVNSADDYLPNPTTKESISQRNQDLVDKYESSVFEADKINRSFKELIKDFIA</sequence>
<dbReference type="Proteomes" id="UP000034837">
    <property type="component" value="Unassembled WGS sequence"/>
</dbReference>
<proteinExistence type="predicted"/>
<name>A0A0G1CG65_9BACT</name>
<gene>
    <name evidence="1" type="ORF">UV20_C0001G0196</name>
</gene>
<protein>
    <submittedName>
        <fullName evidence="1">Uncharacterized protein</fullName>
    </submittedName>
</protein>
<dbReference type="AlphaFoldDB" id="A0A0G1CG65"/>
<evidence type="ECO:0000313" key="1">
    <source>
        <dbReference type="EMBL" id="KKS57556.1"/>
    </source>
</evidence>
<comment type="caution">
    <text evidence="1">The sequence shown here is derived from an EMBL/GenBank/DDBJ whole genome shotgun (WGS) entry which is preliminary data.</text>
</comment>
<dbReference type="EMBL" id="LCDO01000001">
    <property type="protein sequence ID" value="KKS57556.1"/>
    <property type="molecule type" value="Genomic_DNA"/>
</dbReference>
<reference evidence="1 2" key="1">
    <citation type="journal article" date="2015" name="Nature">
        <title>rRNA introns, odd ribosomes, and small enigmatic genomes across a large radiation of phyla.</title>
        <authorList>
            <person name="Brown C.T."/>
            <person name="Hug L.A."/>
            <person name="Thomas B.C."/>
            <person name="Sharon I."/>
            <person name="Castelle C.J."/>
            <person name="Singh A."/>
            <person name="Wilkins M.J."/>
            <person name="Williams K.H."/>
            <person name="Banfield J.F."/>
        </authorList>
    </citation>
    <scope>NUCLEOTIDE SEQUENCE [LARGE SCALE GENOMIC DNA]</scope>
</reference>
<evidence type="ECO:0000313" key="2">
    <source>
        <dbReference type="Proteomes" id="UP000034837"/>
    </source>
</evidence>
<organism evidence="1 2">
    <name type="scientific">Candidatus Magasanikbacteria bacterium GW2011_GWA2_42_32</name>
    <dbReference type="NCBI Taxonomy" id="1619039"/>
    <lineage>
        <taxon>Bacteria</taxon>
        <taxon>Candidatus Magasanikiibacteriota</taxon>
    </lineage>
</organism>
<accession>A0A0G1CG65</accession>